<evidence type="ECO:0000313" key="8">
    <source>
        <dbReference type="Proteomes" id="UP000184188"/>
    </source>
</evidence>
<comment type="subcellular location">
    <subcellularLocation>
        <location evidence="1">Membrane</location>
    </subcellularLocation>
</comment>
<keyword evidence="8" id="KW-1185">Reference proteome</keyword>
<dbReference type="EMBL" id="KV878341">
    <property type="protein sequence ID" value="OJJ47414.1"/>
    <property type="molecule type" value="Genomic_DNA"/>
</dbReference>
<evidence type="ECO:0000256" key="1">
    <source>
        <dbReference type="ARBA" id="ARBA00004370"/>
    </source>
</evidence>
<dbReference type="GO" id="GO:0016491">
    <property type="term" value="F:oxidoreductase activity"/>
    <property type="evidence" value="ECO:0007669"/>
    <property type="project" value="InterPro"/>
</dbReference>
<keyword evidence="2 5" id="KW-0812">Transmembrane</keyword>
<dbReference type="InterPro" id="IPR050307">
    <property type="entry name" value="Sterol_Desaturase_Related"/>
</dbReference>
<feature type="transmembrane region" description="Helical" evidence="5">
    <location>
        <begin position="53"/>
        <end position="70"/>
    </location>
</feature>
<evidence type="ECO:0000259" key="6">
    <source>
        <dbReference type="Pfam" id="PF04116"/>
    </source>
</evidence>
<dbReference type="OrthoDB" id="1658724at2759"/>
<evidence type="ECO:0000256" key="3">
    <source>
        <dbReference type="ARBA" id="ARBA00022989"/>
    </source>
</evidence>
<evidence type="ECO:0000256" key="5">
    <source>
        <dbReference type="SAM" id="Phobius"/>
    </source>
</evidence>
<dbReference type="RefSeq" id="XP_022581924.1">
    <property type="nucleotide sequence ID" value="XM_022723008.1"/>
</dbReference>
<dbReference type="VEuPathDB" id="FungiDB:ASPZODRAFT_132391"/>
<dbReference type="GO" id="GO:0016020">
    <property type="term" value="C:membrane"/>
    <property type="evidence" value="ECO:0007669"/>
    <property type="project" value="UniProtKB-SubCell"/>
</dbReference>
<feature type="domain" description="Fatty acid hydroxylase" evidence="6">
    <location>
        <begin position="7"/>
        <end position="121"/>
    </location>
</feature>
<proteinExistence type="predicted"/>
<dbReference type="AlphaFoldDB" id="A0A1L9SK30"/>
<sequence>MCWQFPLLGIVVDFGHYFVHRAMHSKFWYEHIHYVHHSLNDGGPLTAYYSHPLDFLLGITAPVVLGWWTIHGDLKAFLVYVFLAQVGALYIHSGQSWLGNKWHYQHHAKLKRVYGLFGISDFCLK</sequence>
<dbReference type="STRING" id="1073090.A0A1L9SK30"/>
<keyword evidence="3 5" id="KW-1133">Transmembrane helix</keyword>
<reference evidence="8" key="1">
    <citation type="journal article" date="2017" name="Genome Biol.">
        <title>Comparative genomics reveals high biological diversity and specific adaptations in the industrially and medically important fungal genus Aspergillus.</title>
        <authorList>
            <person name="de Vries R.P."/>
            <person name="Riley R."/>
            <person name="Wiebenga A."/>
            <person name="Aguilar-Osorio G."/>
            <person name="Amillis S."/>
            <person name="Uchima C.A."/>
            <person name="Anderluh G."/>
            <person name="Asadollahi M."/>
            <person name="Askin M."/>
            <person name="Barry K."/>
            <person name="Battaglia E."/>
            <person name="Bayram O."/>
            <person name="Benocci T."/>
            <person name="Braus-Stromeyer S.A."/>
            <person name="Caldana C."/>
            <person name="Canovas D."/>
            <person name="Cerqueira G.C."/>
            <person name="Chen F."/>
            <person name="Chen W."/>
            <person name="Choi C."/>
            <person name="Clum A."/>
            <person name="Dos Santos R.A."/>
            <person name="Damasio A.R."/>
            <person name="Diallinas G."/>
            <person name="Emri T."/>
            <person name="Fekete E."/>
            <person name="Flipphi M."/>
            <person name="Freyberg S."/>
            <person name="Gallo A."/>
            <person name="Gournas C."/>
            <person name="Habgood R."/>
            <person name="Hainaut M."/>
            <person name="Harispe M.L."/>
            <person name="Henrissat B."/>
            <person name="Hilden K.S."/>
            <person name="Hope R."/>
            <person name="Hossain A."/>
            <person name="Karabika E."/>
            <person name="Karaffa L."/>
            <person name="Karanyi Z."/>
            <person name="Krasevec N."/>
            <person name="Kuo A."/>
            <person name="Kusch H."/>
            <person name="LaButti K."/>
            <person name="Lagendijk E.L."/>
            <person name="Lapidus A."/>
            <person name="Levasseur A."/>
            <person name="Lindquist E."/>
            <person name="Lipzen A."/>
            <person name="Logrieco A.F."/>
            <person name="MacCabe A."/>
            <person name="Maekelae M.R."/>
            <person name="Malavazi I."/>
            <person name="Melin P."/>
            <person name="Meyer V."/>
            <person name="Mielnichuk N."/>
            <person name="Miskei M."/>
            <person name="Molnar A.P."/>
            <person name="Mule G."/>
            <person name="Ngan C.Y."/>
            <person name="Orejas M."/>
            <person name="Orosz E."/>
            <person name="Ouedraogo J.P."/>
            <person name="Overkamp K.M."/>
            <person name="Park H.-S."/>
            <person name="Perrone G."/>
            <person name="Piumi F."/>
            <person name="Punt P.J."/>
            <person name="Ram A.F."/>
            <person name="Ramon A."/>
            <person name="Rauscher S."/>
            <person name="Record E."/>
            <person name="Riano-Pachon D.M."/>
            <person name="Robert V."/>
            <person name="Roehrig J."/>
            <person name="Ruller R."/>
            <person name="Salamov A."/>
            <person name="Salih N.S."/>
            <person name="Samson R.A."/>
            <person name="Sandor E."/>
            <person name="Sanguinetti M."/>
            <person name="Schuetze T."/>
            <person name="Sepcic K."/>
            <person name="Shelest E."/>
            <person name="Sherlock G."/>
            <person name="Sophianopoulou V."/>
            <person name="Squina F.M."/>
            <person name="Sun H."/>
            <person name="Susca A."/>
            <person name="Todd R.B."/>
            <person name="Tsang A."/>
            <person name="Unkles S.E."/>
            <person name="van de Wiele N."/>
            <person name="van Rossen-Uffink D."/>
            <person name="Oliveira J.V."/>
            <person name="Vesth T.C."/>
            <person name="Visser J."/>
            <person name="Yu J.-H."/>
            <person name="Zhou M."/>
            <person name="Andersen M.R."/>
            <person name="Archer D.B."/>
            <person name="Baker S.E."/>
            <person name="Benoit I."/>
            <person name="Brakhage A.A."/>
            <person name="Braus G.H."/>
            <person name="Fischer R."/>
            <person name="Frisvad J.C."/>
            <person name="Goldman G.H."/>
            <person name="Houbraken J."/>
            <person name="Oakley B."/>
            <person name="Pocsi I."/>
            <person name="Scazzocchio C."/>
            <person name="Seiboth B."/>
            <person name="vanKuyk P.A."/>
            <person name="Wortman J."/>
            <person name="Dyer P.S."/>
            <person name="Grigoriev I.V."/>
        </authorList>
    </citation>
    <scope>NUCLEOTIDE SEQUENCE [LARGE SCALE GENOMIC DNA]</scope>
    <source>
        <strain evidence="8">CBS 506.65</strain>
    </source>
</reference>
<dbReference type="Proteomes" id="UP000184188">
    <property type="component" value="Unassembled WGS sequence"/>
</dbReference>
<evidence type="ECO:0000256" key="2">
    <source>
        <dbReference type="ARBA" id="ARBA00022692"/>
    </source>
</evidence>
<gene>
    <name evidence="7" type="ORF">ASPZODRAFT_132391</name>
</gene>
<feature type="transmembrane region" description="Helical" evidence="5">
    <location>
        <begin position="76"/>
        <end position="93"/>
    </location>
</feature>
<dbReference type="GO" id="GO:0005506">
    <property type="term" value="F:iron ion binding"/>
    <property type="evidence" value="ECO:0007669"/>
    <property type="project" value="InterPro"/>
</dbReference>
<keyword evidence="4 5" id="KW-0472">Membrane</keyword>
<accession>A0A1L9SK30</accession>
<dbReference type="PANTHER" id="PTHR11863">
    <property type="entry name" value="STEROL DESATURASE"/>
    <property type="match status" value="1"/>
</dbReference>
<protein>
    <recommendedName>
        <fullName evidence="6">Fatty acid hydroxylase domain-containing protein</fullName>
    </recommendedName>
</protein>
<dbReference type="InterPro" id="IPR006694">
    <property type="entry name" value="Fatty_acid_hydroxylase"/>
</dbReference>
<evidence type="ECO:0000313" key="7">
    <source>
        <dbReference type="EMBL" id="OJJ47414.1"/>
    </source>
</evidence>
<dbReference type="GeneID" id="34609473"/>
<name>A0A1L9SK30_9EURO</name>
<organism evidence="7 8">
    <name type="scientific">Penicilliopsis zonata CBS 506.65</name>
    <dbReference type="NCBI Taxonomy" id="1073090"/>
    <lineage>
        <taxon>Eukaryota</taxon>
        <taxon>Fungi</taxon>
        <taxon>Dikarya</taxon>
        <taxon>Ascomycota</taxon>
        <taxon>Pezizomycotina</taxon>
        <taxon>Eurotiomycetes</taxon>
        <taxon>Eurotiomycetidae</taxon>
        <taxon>Eurotiales</taxon>
        <taxon>Aspergillaceae</taxon>
        <taxon>Penicilliopsis</taxon>
    </lineage>
</organism>
<evidence type="ECO:0000256" key="4">
    <source>
        <dbReference type="ARBA" id="ARBA00023136"/>
    </source>
</evidence>
<dbReference type="Pfam" id="PF04116">
    <property type="entry name" value="FA_hydroxylase"/>
    <property type="match status" value="1"/>
</dbReference>
<dbReference type="GO" id="GO:0008610">
    <property type="term" value="P:lipid biosynthetic process"/>
    <property type="evidence" value="ECO:0007669"/>
    <property type="project" value="InterPro"/>
</dbReference>